<dbReference type="CDD" id="cd23954">
    <property type="entry name" value="AMO1_CTD"/>
    <property type="match status" value="1"/>
</dbReference>
<feature type="compositionally biased region" description="Low complexity" evidence="7">
    <location>
        <begin position="332"/>
        <end position="372"/>
    </location>
</feature>
<dbReference type="Proteomes" id="UP000073492">
    <property type="component" value="Unassembled WGS sequence"/>
</dbReference>
<evidence type="ECO:0000313" key="9">
    <source>
        <dbReference type="EMBL" id="KXT16046.1"/>
    </source>
</evidence>
<evidence type="ECO:0000256" key="3">
    <source>
        <dbReference type="ARBA" id="ARBA00022771"/>
    </source>
</evidence>
<evidence type="ECO:0000256" key="4">
    <source>
        <dbReference type="ARBA" id="ARBA00022833"/>
    </source>
</evidence>
<dbReference type="AlphaFoldDB" id="A0A139IND3"/>
<gene>
    <name evidence="9" type="ORF">AC579_7095</name>
</gene>
<dbReference type="SMART" id="SM00356">
    <property type="entry name" value="ZnF_C3H1"/>
    <property type="match status" value="1"/>
</dbReference>
<organism evidence="9 10">
    <name type="scientific">Pseudocercospora musae</name>
    <dbReference type="NCBI Taxonomy" id="113226"/>
    <lineage>
        <taxon>Eukaryota</taxon>
        <taxon>Fungi</taxon>
        <taxon>Dikarya</taxon>
        <taxon>Ascomycota</taxon>
        <taxon>Pezizomycotina</taxon>
        <taxon>Dothideomycetes</taxon>
        <taxon>Dothideomycetidae</taxon>
        <taxon>Mycosphaerellales</taxon>
        <taxon>Mycosphaerellaceae</taxon>
        <taxon>Pseudocercospora</taxon>
    </lineage>
</organism>
<dbReference type="InterPro" id="IPR051767">
    <property type="entry name" value="Nucleoporin_NUP42"/>
</dbReference>
<reference evidence="9 10" key="1">
    <citation type="submission" date="2015-07" db="EMBL/GenBank/DDBJ databases">
        <title>Comparative genomics of the Sigatoka disease complex on banana suggests a link between parallel evolutionary changes in Pseudocercospora fijiensis and Pseudocercospora eumusae and increased virulence on the banana host.</title>
        <authorList>
            <person name="Chang T.-C."/>
            <person name="Salvucci A."/>
            <person name="Crous P.W."/>
            <person name="Stergiopoulos I."/>
        </authorList>
    </citation>
    <scope>NUCLEOTIDE SEQUENCE [LARGE SCALE GENOMIC DNA]</scope>
    <source>
        <strain evidence="9 10">CBS 116634</strain>
    </source>
</reference>
<feature type="region of interest" description="Disordered" evidence="7">
    <location>
        <begin position="332"/>
        <end position="466"/>
    </location>
</feature>
<keyword evidence="10" id="KW-1185">Reference proteome</keyword>
<dbReference type="STRING" id="113226.A0A139IND3"/>
<keyword evidence="5" id="KW-0539">Nucleus</keyword>
<comment type="subcellular location">
    <subcellularLocation>
        <location evidence="1">Nucleus</location>
    </subcellularLocation>
</comment>
<keyword evidence="4 6" id="KW-0862">Zinc</keyword>
<evidence type="ECO:0000313" key="10">
    <source>
        <dbReference type="Proteomes" id="UP000073492"/>
    </source>
</evidence>
<evidence type="ECO:0000256" key="1">
    <source>
        <dbReference type="ARBA" id="ARBA00004123"/>
    </source>
</evidence>
<evidence type="ECO:0000259" key="8">
    <source>
        <dbReference type="PROSITE" id="PS50103"/>
    </source>
</evidence>
<dbReference type="Gene3D" id="4.10.1000.10">
    <property type="entry name" value="Zinc finger, CCCH-type"/>
    <property type="match status" value="1"/>
</dbReference>
<accession>A0A139IND3</accession>
<sequence length="566" mass="58438">MVVCKFFLEGRCRFGDACKNEHPRSQNSFAAGSRPRPGNATAPQLDGEKARIVKDDLTIDRPIWPLSCYAGPSPTVTQHLIQAKWHPSKPPTDPDQGAPEFSPEEMRYKFYLASAANQRDAYVNWETALMQNLDNQVNSILNDISGALRHCQNTSIPDSENRQKQLVEPTGRLNAAQRQSNGSGQSSQPSRGFGAPARPGFGAASTLNAPKPAFGGPSALGSASAFGKPPALVGGGAAFGQPGGGGAASGFGAASSLGQQSSPFGGGNQQNSSPFGQAAQSNGAFGAPSQQPAFGQSAFGASSAKPAFGQAAGGGFGNTSAPAFGQAGSGFGAASKPAFGQSSSPFGQAAQQPAAGAFGSQQQQTTGSAFGQPTAFGANKASPFGAPQQQQQSSGGFGQASQPSASNSSPFAAPASAARTNPFAAPSAQSSQHSTFGRTSQPFVAAPATPQTPQGPNTPAGPNPTVWNGKRVVYSDKDPQHKKPCYEVSDPRFASTGGNRLERIWFPTGPPPGPAFTAEALPHVYEDATIGPQLREVYEHVSKTGLFKDALIPEIPPKKEWISFDF</sequence>
<dbReference type="PROSITE" id="PS50103">
    <property type="entry name" value="ZF_C3H1"/>
    <property type="match status" value="1"/>
</dbReference>
<feature type="compositionally biased region" description="Low complexity" evidence="7">
    <location>
        <begin position="250"/>
        <end position="263"/>
    </location>
</feature>
<feature type="region of interest" description="Disordered" evidence="7">
    <location>
        <begin position="250"/>
        <end position="298"/>
    </location>
</feature>
<feature type="compositionally biased region" description="Low complexity" evidence="7">
    <location>
        <begin position="445"/>
        <end position="465"/>
    </location>
</feature>
<dbReference type="EMBL" id="LFZO01000045">
    <property type="protein sequence ID" value="KXT16046.1"/>
    <property type="molecule type" value="Genomic_DNA"/>
</dbReference>
<dbReference type="InterPro" id="IPR000571">
    <property type="entry name" value="Znf_CCCH"/>
</dbReference>
<protein>
    <recommendedName>
        <fullName evidence="8">C3H1-type domain-containing protein</fullName>
    </recommendedName>
</protein>
<evidence type="ECO:0000256" key="2">
    <source>
        <dbReference type="ARBA" id="ARBA00022723"/>
    </source>
</evidence>
<dbReference type="PANTHER" id="PTHR46527:SF1">
    <property type="entry name" value="NUCLEOPORIN NUP42"/>
    <property type="match status" value="1"/>
</dbReference>
<dbReference type="InterPro" id="IPR041367">
    <property type="entry name" value="Znf-CCCH_4"/>
</dbReference>
<feature type="zinc finger region" description="C3H1-type" evidence="6">
    <location>
        <begin position="1"/>
        <end position="25"/>
    </location>
</feature>
<dbReference type="PANTHER" id="PTHR46527">
    <property type="entry name" value="NUCLEOPORIN-LIKE PROTEIN 2"/>
    <property type="match status" value="1"/>
</dbReference>
<keyword evidence="2 6" id="KW-0479">Metal-binding</keyword>
<dbReference type="OrthoDB" id="20729at2759"/>
<feature type="compositionally biased region" description="Polar residues" evidence="7">
    <location>
        <begin position="269"/>
        <end position="292"/>
    </location>
</feature>
<dbReference type="GO" id="GO:0008270">
    <property type="term" value="F:zinc ion binding"/>
    <property type="evidence" value="ECO:0007669"/>
    <property type="project" value="UniProtKB-KW"/>
</dbReference>
<dbReference type="GO" id="GO:0005634">
    <property type="term" value="C:nucleus"/>
    <property type="evidence" value="ECO:0007669"/>
    <property type="project" value="UniProtKB-SubCell"/>
</dbReference>
<feature type="region of interest" description="Disordered" evidence="7">
    <location>
        <begin position="173"/>
        <end position="209"/>
    </location>
</feature>
<proteinExistence type="predicted"/>
<feature type="compositionally biased region" description="Low complexity" evidence="7">
    <location>
        <begin position="177"/>
        <end position="204"/>
    </location>
</feature>
<comment type="caution">
    <text evidence="9">The sequence shown here is derived from an EMBL/GenBank/DDBJ whole genome shotgun (WGS) entry which is preliminary data.</text>
</comment>
<name>A0A139IND3_9PEZI</name>
<evidence type="ECO:0000256" key="5">
    <source>
        <dbReference type="ARBA" id="ARBA00023242"/>
    </source>
</evidence>
<feature type="compositionally biased region" description="Low complexity" evidence="7">
    <location>
        <begin position="381"/>
        <end position="426"/>
    </location>
</feature>
<evidence type="ECO:0000256" key="7">
    <source>
        <dbReference type="SAM" id="MobiDB-lite"/>
    </source>
</evidence>
<evidence type="ECO:0000256" key="6">
    <source>
        <dbReference type="PROSITE-ProRule" id="PRU00723"/>
    </source>
</evidence>
<dbReference type="Pfam" id="PF18044">
    <property type="entry name" value="zf-CCCH_4"/>
    <property type="match status" value="1"/>
</dbReference>
<feature type="region of interest" description="Disordered" evidence="7">
    <location>
        <begin position="26"/>
        <end position="47"/>
    </location>
</feature>
<feature type="compositionally biased region" description="Polar residues" evidence="7">
    <location>
        <begin position="427"/>
        <end position="442"/>
    </location>
</feature>
<keyword evidence="3 6" id="KW-0863">Zinc-finger</keyword>
<feature type="domain" description="C3H1-type" evidence="8">
    <location>
        <begin position="1"/>
        <end position="25"/>
    </location>
</feature>